<keyword evidence="3" id="KW-1185">Reference proteome</keyword>
<dbReference type="AlphaFoldDB" id="N0B1T3"/>
<evidence type="ECO:0000313" key="2">
    <source>
        <dbReference type="EMBL" id="AGK56908.1"/>
    </source>
</evidence>
<reference evidence="2 3" key="1">
    <citation type="journal article" date="2013" name="Genome Announc.">
        <title>Genome sequences for three denitrifying bacterial strains isolated from a uranium- and nitrate-contaminated subsurface environment.</title>
        <authorList>
            <person name="Venkatramanan R."/>
            <person name="Prakash O."/>
            <person name="Woyke T."/>
            <person name="Chain P."/>
            <person name="Goodwin L.A."/>
            <person name="Watson D."/>
            <person name="Brooks S."/>
            <person name="Kostka J.E."/>
            <person name="Green S.J."/>
        </authorList>
    </citation>
    <scope>NUCLEOTIDE SEQUENCE [LARGE SCALE GENOMIC DNA]</scope>
    <source>
        <strain evidence="2 3">1NES1</strain>
    </source>
</reference>
<sequence length="48" mass="5296">MPSFFGLIHAWLGYGVAAVIVLQLLWALSGERQVGLMRFYPSGKSDRG</sequence>
<dbReference type="EMBL" id="CP005587">
    <property type="protein sequence ID" value="AGK56908.1"/>
    <property type="molecule type" value="Genomic_DNA"/>
</dbReference>
<accession>N0B1T3</accession>
<dbReference type="Proteomes" id="UP000005952">
    <property type="component" value="Chromosome"/>
</dbReference>
<keyword evidence="1" id="KW-0472">Membrane</keyword>
<proteinExistence type="predicted"/>
<evidence type="ECO:0000256" key="1">
    <source>
        <dbReference type="SAM" id="Phobius"/>
    </source>
</evidence>
<dbReference type="HOGENOM" id="CLU_3153729_0_0_5"/>
<feature type="transmembrane region" description="Helical" evidence="1">
    <location>
        <begin position="6"/>
        <end position="28"/>
    </location>
</feature>
<dbReference type="KEGG" id="hdt:HYPDE_26128"/>
<gene>
    <name evidence="2" type="ORF">HYPDE_26128</name>
</gene>
<protein>
    <submittedName>
        <fullName evidence="2">Cytochrome B561</fullName>
    </submittedName>
</protein>
<name>N0B1T3_9HYPH</name>
<keyword evidence="1" id="KW-1133">Transmembrane helix</keyword>
<organism evidence="2 3">
    <name type="scientific">Hyphomicrobium denitrificans 1NES1</name>
    <dbReference type="NCBI Taxonomy" id="670307"/>
    <lineage>
        <taxon>Bacteria</taxon>
        <taxon>Pseudomonadati</taxon>
        <taxon>Pseudomonadota</taxon>
        <taxon>Alphaproteobacteria</taxon>
        <taxon>Hyphomicrobiales</taxon>
        <taxon>Hyphomicrobiaceae</taxon>
        <taxon>Hyphomicrobium</taxon>
    </lineage>
</organism>
<evidence type="ECO:0000313" key="3">
    <source>
        <dbReference type="Proteomes" id="UP000005952"/>
    </source>
</evidence>
<keyword evidence="1" id="KW-0812">Transmembrane</keyword>